<dbReference type="CDD" id="cd00364">
    <property type="entry name" value="Ribosomal_uS17"/>
    <property type="match status" value="1"/>
</dbReference>
<dbReference type="InterPro" id="IPR000266">
    <property type="entry name" value="Ribosomal_uS17"/>
</dbReference>
<dbReference type="PANTHER" id="PTHR10744">
    <property type="entry name" value="40S RIBOSOMAL PROTEIN S11 FAMILY MEMBER"/>
    <property type="match status" value="1"/>
</dbReference>
<accession>A0A2H0BWW6</accession>
<dbReference type="InterPro" id="IPR019979">
    <property type="entry name" value="Ribosomal_uS17_CS"/>
</dbReference>
<dbReference type="GO" id="GO:0003735">
    <property type="term" value="F:structural constituent of ribosome"/>
    <property type="evidence" value="ECO:0007669"/>
    <property type="project" value="UniProtKB-UniRule"/>
</dbReference>
<dbReference type="AlphaFoldDB" id="A0A2H0BWW6"/>
<keyword evidence="5 6" id="KW-0687">Ribonucleoprotein</keyword>
<dbReference type="NCBIfam" id="NF004123">
    <property type="entry name" value="PRK05610.1"/>
    <property type="match status" value="1"/>
</dbReference>
<dbReference type="InterPro" id="IPR019984">
    <property type="entry name" value="Ribosomal_uS17_bact/chlr"/>
</dbReference>
<keyword evidence="2 6" id="KW-0699">rRNA-binding</keyword>
<dbReference type="HAMAP" id="MF_01345_B">
    <property type="entry name" value="Ribosomal_uS17_B"/>
    <property type="match status" value="1"/>
</dbReference>
<organism evidence="8 9">
    <name type="scientific">Candidatus Roizmanbacteria bacterium CG22_combo_CG10-13_8_21_14_all_38_20</name>
    <dbReference type="NCBI Taxonomy" id="1974862"/>
    <lineage>
        <taxon>Bacteria</taxon>
        <taxon>Candidatus Roizmaniibacteriota</taxon>
    </lineage>
</organism>
<evidence type="ECO:0000256" key="1">
    <source>
        <dbReference type="ARBA" id="ARBA00010254"/>
    </source>
</evidence>
<dbReference type="GO" id="GO:0022627">
    <property type="term" value="C:cytosolic small ribosomal subunit"/>
    <property type="evidence" value="ECO:0007669"/>
    <property type="project" value="UniProtKB-UniRule"/>
</dbReference>
<evidence type="ECO:0000256" key="7">
    <source>
        <dbReference type="RuleBase" id="RU003872"/>
    </source>
</evidence>
<evidence type="ECO:0000256" key="6">
    <source>
        <dbReference type="HAMAP-Rule" id="MF_01345"/>
    </source>
</evidence>
<evidence type="ECO:0000256" key="5">
    <source>
        <dbReference type="ARBA" id="ARBA00023274"/>
    </source>
</evidence>
<dbReference type="Gene3D" id="2.40.50.140">
    <property type="entry name" value="Nucleic acid-binding proteins"/>
    <property type="match status" value="1"/>
</dbReference>
<comment type="function">
    <text evidence="6">One of the primary rRNA binding proteins, it binds specifically to the 5'-end of 16S ribosomal RNA.</text>
</comment>
<dbReference type="GO" id="GO:0006412">
    <property type="term" value="P:translation"/>
    <property type="evidence" value="ECO:0007669"/>
    <property type="project" value="UniProtKB-UniRule"/>
</dbReference>
<evidence type="ECO:0000313" key="8">
    <source>
        <dbReference type="EMBL" id="PIP62162.1"/>
    </source>
</evidence>
<dbReference type="InterPro" id="IPR012340">
    <property type="entry name" value="NA-bd_OB-fold"/>
</dbReference>
<keyword evidence="3 6" id="KW-0694">RNA-binding</keyword>
<name>A0A2H0BWW6_9BACT</name>
<dbReference type="Pfam" id="PF00366">
    <property type="entry name" value="Ribosomal_S17"/>
    <property type="match status" value="1"/>
</dbReference>
<keyword evidence="4 6" id="KW-0689">Ribosomal protein</keyword>
<dbReference type="Proteomes" id="UP000231246">
    <property type="component" value="Unassembled WGS sequence"/>
</dbReference>
<evidence type="ECO:0000256" key="4">
    <source>
        <dbReference type="ARBA" id="ARBA00022980"/>
    </source>
</evidence>
<evidence type="ECO:0000256" key="3">
    <source>
        <dbReference type="ARBA" id="ARBA00022884"/>
    </source>
</evidence>
<dbReference type="PRINTS" id="PR00973">
    <property type="entry name" value="RIBOSOMALS17"/>
</dbReference>
<evidence type="ECO:0000313" key="9">
    <source>
        <dbReference type="Proteomes" id="UP000231246"/>
    </source>
</evidence>
<dbReference type="PANTHER" id="PTHR10744:SF1">
    <property type="entry name" value="SMALL RIBOSOMAL SUBUNIT PROTEIN US17M"/>
    <property type="match status" value="1"/>
</dbReference>
<reference evidence="8 9" key="1">
    <citation type="submission" date="2017-09" db="EMBL/GenBank/DDBJ databases">
        <title>Depth-based differentiation of microbial function through sediment-hosted aquifers and enrichment of novel symbionts in the deep terrestrial subsurface.</title>
        <authorList>
            <person name="Probst A.J."/>
            <person name="Ladd B."/>
            <person name="Jarett J.K."/>
            <person name="Geller-Mcgrath D.E."/>
            <person name="Sieber C.M."/>
            <person name="Emerson J.B."/>
            <person name="Anantharaman K."/>
            <person name="Thomas B.C."/>
            <person name="Malmstrom R."/>
            <person name="Stieglmeier M."/>
            <person name="Klingl A."/>
            <person name="Woyke T."/>
            <person name="Ryan C.M."/>
            <person name="Banfield J.F."/>
        </authorList>
    </citation>
    <scope>NUCLEOTIDE SEQUENCE [LARGE SCALE GENOMIC DNA]</scope>
    <source>
        <strain evidence="8">CG22_combo_CG10-13_8_21_14_all_38_20</strain>
    </source>
</reference>
<sequence>MPKRLTGEIVSIKGSLTAIVDVERKFAHPLYKKIIKRNKRYIVHNELNELSVGDQVIIEETRPISKTKKFKVVSKIEN</sequence>
<dbReference type="NCBIfam" id="TIGR03635">
    <property type="entry name" value="uS17_bact"/>
    <property type="match status" value="1"/>
</dbReference>
<comment type="subunit">
    <text evidence="6">Part of the 30S ribosomal subunit.</text>
</comment>
<dbReference type="PROSITE" id="PS00056">
    <property type="entry name" value="RIBOSOMAL_S17"/>
    <property type="match status" value="1"/>
</dbReference>
<dbReference type="GO" id="GO:0019843">
    <property type="term" value="F:rRNA binding"/>
    <property type="evidence" value="ECO:0007669"/>
    <property type="project" value="UniProtKB-UniRule"/>
</dbReference>
<comment type="caution">
    <text evidence="8">The sequence shown here is derived from an EMBL/GenBank/DDBJ whole genome shotgun (WGS) entry which is preliminary data.</text>
</comment>
<dbReference type="SUPFAM" id="SSF50249">
    <property type="entry name" value="Nucleic acid-binding proteins"/>
    <property type="match status" value="1"/>
</dbReference>
<proteinExistence type="inferred from homology"/>
<protein>
    <recommendedName>
        <fullName evidence="6">Small ribosomal subunit protein uS17</fullName>
    </recommendedName>
</protein>
<evidence type="ECO:0000256" key="2">
    <source>
        <dbReference type="ARBA" id="ARBA00022730"/>
    </source>
</evidence>
<comment type="similarity">
    <text evidence="1 6 7">Belongs to the universal ribosomal protein uS17 family.</text>
</comment>
<dbReference type="EMBL" id="PCTA01000003">
    <property type="protein sequence ID" value="PIP62162.1"/>
    <property type="molecule type" value="Genomic_DNA"/>
</dbReference>
<gene>
    <name evidence="6 8" type="primary">rpsQ</name>
    <name evidence="8" type="ORF">COW99_00560</name>
</gene>